<dbReference type="Proteomes" id="UP000322165">
    <property type="component" value="Unassembled WGS sequence"/>
</dbReference>
<proteinExistence type="predicted"/>
<evidence type="ECO:0000313" key="2">
    <source>
        <dbReference type="EMBL" id="KAA2284951.1"/>
    </source>
</evidence>
<evidence type="ECO:0000256" key="1">
    <source>
        <dbReference type="SAM" id="MobiDB-lite"/>
    </source>
</evidence>
<organism evidence="2 3">
    <name type="scientific">Arenimonas fontis</name>
    <dbReference type="NCBI Taxonomy" id="2608255"/>
    <lineage>
        <taxon>Bacteria</taxon>
        <taxon>Pseudomonadati</taxon>
        <taxon>Pseudomonadota</taxon>
        <taxon>Gammaproteobacteria</taxon>
        <taxon>Lysobacterales</taxon>
        <taxon>Lysobacteraceae</taxon>
        <taxon>Arenimonas</taxon>
    </lineage>
</organism>
<reference evidence="2 3" key="1">
    <citation type="submission" date="2019-09" db="EMBL/GenBank/DDBJ databases">
        <title>Arenimonas chukotkensis sp. nov., a bacterium isolated from Chukotka hot spring, Arctic region, Russia.</title>
        <authorList>
            <person name="Zayulina K.S."/>
            <person name="Prokofeva M.I."/>
            <person name="Elcheninov A.G."/>
            <person name="Novikov A."/>
            <person name="Kochetkova T.V."/>
            <person name="Kublanov I.V."/>
        </authorList>
    </citation>
    <scope>NUCLEOTIDE SEQUENCE [LARGE SCALE GENOMIC DNA]</scope>
    <source>
        <strain evidence="2 3">3729k</strain>
    </source>
</reference>
<feature type="compositionally biased region" description="Basic and acidic residues" evidence="1">
    <location>
        <begin position="1"/>
        <end position="16"/>
    </location>
</feature>
<evidence type="ECO:0000313" key="3">
    <source>
        <dbReference type="Proteomes" id="UP000322165"/>
    </source>
</evidence>
<gene>
    <name evidence="2" type="ORF">F0415_06790</name>
</gene>
<name>A0A5B2ZD09_9GAMM</name>
<reference evidence="2 3" key="2">
    <citation type="submission" date="2019-09" db="EMBL/GenBank/DDBJ databases">
        <authorList>
            <person name="Mazur A."/>
        </authorList>
    </citation>
    <scope>NUCLEOTIDE SEQUENCE [LARGE SCALE GENOMIC DNA]</scope>
    <source>
        <strain evidence="2 3">3729k</strain>
    </source>
</reference>
<comment type="caution">
    <text evidence="2">The sequence shown here is derived from an EMBL/GenBank/DDBJ whole genome shotgun (WGS) entry which is preliminary data.</text>
</comment>
<feature type="region of interest" description="Disordered" evidence="1">
    <location>
        <begin position="1"/>
        <end position="105"/>
    </location>
</feature>
<feature type="compositionally biased region" description="Pro residues" evidence="1">
    <location>
        <begin position="43"/>
        <end position="61"/>
    </location>
</feature>
<dbReference type="EMBL" id="VUOD01000004">
    <property type="protein sequence ID" value="KAA2284951.1"/>
    <property type="molecule type" value="Genomic_DNA"/>
</dbReference>
<sequence length="105" mass="10895">MPEGDARLRPGSEPRRQACLRIQRPAAPPPATTPPRARAPPLATTPPPATTPPRATAPPPRGSGSRNCSHPAPRPARGGVSGFGAGVHTELPDQIPAKQRLRNGS</sequence>
<keyword evidence="3" id="KW-1185">Reference proteome</keyword>
<dbReference type="AlphaFoldDB" id="A0A5B2ZD09"/>
<protein>
    <submittedName>
        <fullName evidence="2">Uncharacterized protein</fullName>
    </submittedName>
</protein>
<accession>A0A5B2ZD09</accession>